<keyword evidence="4" id="KW-1185">Reference proteome</keyword>
<dbReference type="RefSeq" id="WP_093687265.1">
    <property type="nucleotide sequence ID" value="NZ_FNBU01000001.1"/>
</dbReference>
<proteinExistence type="predicted"/>
<dbReference type="GO" id="GO:0046914">
    <property type="term" value="F:transition metal ion binding"/>
    <property type="evidence" value="ECO:0007669"/>
    <property type="project" value="InterPro"/>
</dbReference>
<evidence type="ECO:0000313" key="4">
    <source>
        <dbReference type="Proteomes" id="UP000243333"/>
    </source>
</evidence>
<feature type="domain" description="Ferrous iron transporter FeoA-like" evidence="2">
    <location>
        <begin position="1"/>
        <end position="71"/>
    </location>
</feature>
<name>A0A1G7HR14_9FIRM</name>
<dbReference type="OrthoDB" id="2111964at2"/>
<protein>
    <submittedName>
        <fullName evidence="3">Fe2+ transport system protein FeoA</fullName>
    </submittedName>
</protein>
<organism evidence="3 4">
    <name type="scientific">Sporolituus thermophilus DSM 23256</name>
    <dbReference type="NCBI Taxonomy" id="1123285"/>
    <lineage>
        <taxon>Bacteria</taxon>
        <taxon>Bacillati</taxon>
        <taxon>Bacillota</taxon>
        <taxon>Negativicutes</taxon>
        <taxon>Selenomonadales</taxon>
        <taxon>Sporomusaceae</taxon>
        <taxon>Sporolituus</taxon>
    </lineage>
</organism>
<dbReference type="Proteomes" id="UP000243333">
    <property type="component" value="Unassembled WGS sequence"/>
</dbReference>
<dbReference type="Pfam" id="PF04023">
    <property type="entry name" value="FeoA"/>
    <property type="match status" value="1"/>
</dbReference>
<keyword evidence="1" id="KW-0408">Iron</keyword>
<dbReference type="STRING" id="1123285.SAMN05660235_00219"/>
<evidence type="ECO:0000259" key="2">
    <source>
        <dbReference type="SMART" id="SM00899"/>
    </source>
</evidence>
<accession>A0A1G7HR14</accession>
<dbReference type="SUPFAM" id="SSF50037">
    <property type="entry name" value="C-terminal domain of transcriptional repressors"/>
    <property type="match status" value="1"/>
</dbReference>
<dbReference type="AlphaFoldDB" id="A0A1G7HR14"/>
<dbReference type="InterPro" id="IPR038157">
    <property type="entry name" value="FeoA_core_dom"/>
</dbReference>
<dbReference type="Gene3D" id="2.30.30.90">
    <property type="match status" value="1"/>
</dbReference>
<sequence>MTLAQASRGQRVSIVSIPNETVRAQAIRFGISVGAEVECAEKVPAGPIIICKGKQEIAIGRKLAEKIEVKPA</sequence>
<dbReference type="EMBL" id="FNBU01000001">
    <property type="protein sequence ID" value="SDF02957.1"/>
    <property type="molecule type" value="Genomic_DNA"/>
</dbReference>
<gene>
    <name evidence="3" type="ORF">SAMN05660235_00219</name>
</gene>
<reference evidence="4" key="1">
    <citation type="submission" date="2016-10" db="EMBL/GenBank/DDBJ databases">
        <authorList>
            <person name="Varghese N."/>
            <person name="Submissions S."/>
        </authorList>
    </citation>
    <scope>NUCLEOTIDE SEQUENCE [LARGE SCALE GENOMIC DNA]</scope>
    <source>
        <strain evidence="4">DSM 23256</strain>
    </source>
</reference>
<dbReference type="InterPro" id="IPR008988">
    <property type="entry name" value="Transcriptional_repressor_C"/>
</dbReference>
<dbReference type="InterPro" id="IPR007167">
    <property type="entry name" value="Fe-transptr_FeoA-like"/>
</dbReference>
<evidence type="ECO:0000313" key="3">
    <source>
        <dbReference type="EMBL" id="SDF02957.1"/>
    </source>
</evidence>
<evidence type="ECO:0000256" key="1">
    <source>
        <dbReference type="ARBA" id="ARBA00023004"/>
    </source>
</evidence>
<dbReference type="SMART" id="SM00899">
    <property type="entry name" value="FeoA"/>
    <property type="match status" value="1"/>
</dbReference>